<dbReference type="Gene3D" id="3.30.160.20">
    <property type="match status" value="1"/>
</dbReference>
<dbReference type="Gene3D" id="2.60.120.920">
    <property type="match status" value="1"/>
</dbReference>
<dbReference type="InterPro" id="IPR006594">
    <property type="entry name" value="LisH"/>
</dbReference>
<dbReference type="PANTHER" id="PTHR45936">
    <property type="entry name" value="TRNA-DIHYDROURIDINE(20) SYNTHASE [NAD(P)+]-LIKE"/>
    <property type="match status" value="1"/>
</dbReference>
<dbReference type="InterPro" id="IPR035587">
    <property type="entry name" value="DUS-like_FMN-bd"/>
</dbReference>
<keyword evidence="3" id="KW-0285">Flavoprotein</keyword>
<feature type="domain" description="B30.2/SPRY" evidence="8">
    <location>
        <begin position="5"/>
        <end position="196"/>
    </location>
</feature>
<proteinExistence type="inferred from homology"/>
<dbReference type="SMART" id="SM00449">
    <property type="entry name" value="SPRY"/>
    <property type="match status" value="1"/>
</dbReference>
<dbReference type="PROSITE" id="PS01136">
    <property type="entry name" value="UPF0034"/>
    <property type="match status" value="1"/>
</dbReference>
<dbReference type="PROSITE" id="PS50188">
    <property type="entry name" value="B302_SPRY"/>
    <property type="match status" value="1"/>
</dbReference>
<evidence type="ECO:0000259" key="8">
    <source>
        <dbReference type="PROSITE" id="PS50188"/>
    </source>
</evidence>
<dbReference type="SUPFAM" id="SSF49899">
    <property type="entry name" value="Concanavalin A-like lectins/glucanases"/>
    <property type="match status" value="1"/>
</dbReference>
<feature type="region of interest" description="Disordered" evidence="7">
    <location>
        <begin position="319"/>
        <end position="416"/>
    </location>
</feature>
<evidence type="ECO:0000256" key="2">
    <source>
        <dbReference type="ARBA" id="ARBA00006535"/>
    </source>
</evidence>
<dbReference type="AlphaFoldDB" id="A0A8S1EY16"/>
<keyword evidence="6" id="KW-0560">Oxidoreductase</keyword>
<comment type="similarity">
    <text evidence="2">Belongs to the RANBP9/10 family.</text>
</comment>
<dbReference type="InterPro" id="IPR003877">
    <property type="entry name" value="SPRY_dom"/>
</dbReference>
<feature type="compositionally biased region" description="Polar residues" evidence="7">
    <location>
        <begin position="330"/>
        <end position="344"/>
    </location>
</feature>
<dbReference type="InterPro" id="IPR013785">
    <property type="entry name" value="Aldolase_TIM"/>
</dbReference>
<evidence type="ECO:0000313" key="9">
    <source>
        <dbReference type="EMBL" id="CAB3408626.1"/>
    </source>
</evidence>
<dbReference type="InterPro" id="IPR052582">
    <property type="entry name" value="tRNA-DUS-like"/>
</dbReference>
<feature type="compositionally biased region" description="Basic and acidic residues" evidence="7">
    <location>
        <begin position="366"/>
        <end position="377"/>
    </location>
</feature>
<dbReference type="Proteomes" id="UP000494206">
    <property type="component" value="Unassembled WGS sequence"/>
</dbReference>
<dbReference type="SUPFAM" id="SSF54768">
    <property type="entry name" value="dsRNA-binding domain-like"/>
    <property type="match status" value="1"/>
</dbReference>
<evidence type="ECO:0000256" key="6">
    <source>
        <dbReference type="ARBA" id="ARBA00023002"/>
    </source>
</evidence>
<dbReference type="InterPro" id="IPR018517">
    <property type="entry name" value="tRNA_hU_synthase_CS"/>
</dbReference>
<evidence type="ECO:0000256" key="1">
    <source>
        <dbReference type="ARBA" id="ARBA00001917"/>
    </source>
</evidence>
<dbReference type="InterPro" id="IPR013320">
    <property type="entry name" value="ConA-like_dom_sf"/>
</dbReference>
<dbReference type="Pfam" id="PF01207">
    <property type="entry name" value="Dus"/>
    <property type="match status" value="1"/>
</dbReference>
<feature type="compositionally biased region" description="Low complexity" evidence="7">
    <location>
        <begin position="345"/>
        <end position="357"/>
    </location>
</feature>
<evidence type="ECO:0000256" key="5">
    <source>
        <dbReference type="ARBA" id="ARBA00022694"/>
    </source>
</evidence>
<dbReference type="OrthoDB" id="272303at2759"/>
<dbReference type="PROSITE" id="PS50896">
    <property type="entry name" value="LISH"/>
    <property type="match status" value="1"/>
</dbReference>
<accession>A0A8S1EY16</accession>
<organism evidence="9 10">
    <name type="scientific">Caenorhabditis bovis</name>
    <dbReference type="NCBI Taxonomy" id="2654633"/>
    <lineage>
        <taxon>Eukaryota</taxon>
        <taxon>Metazoa</taxon>
        <taxon>Ecdysozoa</taxon>
        <taxon>Nematoda</taxon>
        <taxon>Chromadorea</taxon>
        <taxon>Rhabditida</taxon>
        <taxon>Rhabditina</taxon>
        <taxon>Rhabditomorpha</taxon>
        <taxon>Rhabditoidea</taxon>
        <taxon>Rhabditidae</taxon>
        <taxon>Peloderinae</taxon>
        <taxon>Caenorhabditis</taxon>
    </lineage>
</organism>
<dbReference type="InterPro" id="IPR001870">
    <property type="entry name" value="B30.2/SPRY"/>
</dbReference>
<dbReference type="SUPFAM" id="SSF51395">
    <property type="entry name" value="FMN-linked oxidoreductases"/>
    <property type="match status" value="1"/>
</dbReference>
<evidence type="ECO:0000256" key="3">
    <source>
        <dbReference type="ARBA" id="ARBA00022630"/>
    </source>
</evidence>
<dbReference type="PANTHER" id="PTHR45936:SF1">
    <property type="entry name" value="TRNA-DIHYDROURIDINE(20) SYNTHASE [NAD(P)+]-LIKE"/>
    <property type="match status" value="1"/>
</dbReference>
<name>A0A8S1EY16_9PELO</name>
<feature type="compositionally biased region" description="Basic and acidic residues" evidence="7">
    <location>
        <begin position="392"/>
        <end position="408"/>
    </location>
</feature>
<keyword evidence="4" id="KW-0288">FMN</keyword>
<reference evidence="9 10" key="1">
    <citation type="submission" date="2020-04" db="EMBL/GenBank/DDBJ databases">
        <authorList>
            <person name="Laetsch R D."/>
            <person name="Stevens L."/>
            <person name="Kumar S."/>
            <person name="Blaxter L. M."/>
        </authorList>
    </citation>
    <scope>NUCLEOTIDE SEQUENCE [LARGE SCALE GENOMIC DNA]</scope>
</reference>
<dbReference type="GO" id="GO:0005737">
    <property type="term" value="C:cytoplasm"/>
    <property type="evidence" value="ECO:0007669"/>
    <property type="project" value="TreeGrafter"/>
</dbReference>
<dbReference type="GO" id="GO:0050660">
    <property type="term" value="F:flavin adenine dinucleotide binding"/>
    <property type="evidence" value="ECO:0007669"/>
    <property type="project" value="InterPro"/>
</dbReference>
<sequence>MQKALNENLKKMYPGIRERQTYLPRRWDRNQASMYLDISNDGLTVTFKNNSKIKEEKETSAVVRANFPIPCSIGFYYFEITIESGERGCLGIGLSRRDGALNRMPGWDQNCLGYHGDDGHFFSSCGHGTLYGPKFTTGDVIGCGFDTVLRQIFFTKNGEHLGVAANGITHIDDMYPTVGMKNPGEKIRANFGLHPFKFDFEAHKRQLFEKKIEMIDDIPMPPELNTYMHRIIESFLERTGAVNTLKVFNADANPDVEMIEKRKEIYNLILNGGNGYKIETKIRENFPTLLDESPDVHVYLMCMRFIDLAATLKPFPPQDKPEADGVTPKFPSSSALVTSSKHTVSNCSPSSSSTCSSIRNPNKRTRPGDDSRGKRGTDGTPAKKSPMTGRRKNAEGMKVDEDGVDCKNGHSSSNKQQEKLIRIEDDMMISEAAMEKMGKNEVEKIRYLINLAREIYHSCSLCDKSREIVEVALSMLRSNRKLCDPYPLSFPQRTFIANKVMAAIFQLNKEPQYSELRAMFMMWKGIQDTMEKKEFPPASFPLAKIFMESNGTQLYANKTILAPMVRAGRTPLRVLSLKYGADLVYTEEIVDQKLLKCQRILNTKNDTIDYNNYEDVILRIAPEERGKVILQIGTNNGESAAKVAKLICSSGNDVAGIDVNMGCPKPFSIHSGMGAALLKETDKIKDILTSLKAASKVPISCKIRVLDDRNDTLNLVREIEKCGVSAIGVHGRRRDERQPDPCRIDEIREIVRTVGNIPIITNGVSGEIEKFEDIEKWRNETEASSIMIARKALETPSIFRKEGVLTKFEDIENFLDYACQYNEPYTTAKYVVQRLLGSDQEHDPRGKSTVAAGSLLEICRAYNKQDVYEFWKKERLRKSCKRKECVDSDGIFNIDVSFPLKRLKDAQANVATPKQIIHEYCVESKFPKPFYQTYRRDDKRYMAILSIGGQKFRSTIAQVNVRMAEQVAALAALYGLGIRGRLRGEWEEDGNIEEEKEVNNTESKD</sequence>
<dbReference type="EMBL" id="CADEPM010000007">
    <property type="protein sequence ID" value="CAB3408626.1"/>
    <property type="molecule type" value="Genomic_DNA"/>
</dbReference>
<comment type="caution">
    <text evidence="9">The sequence shown here is derived from an EMBL/GenBank/DDBJ whole genome shotgun (WGS) entry which is preliminary data.</text>
</comment>
<keyword evidence="5" id="KW-0819">tRNA processing</keyword>
<comment type="cofactor">
    <cofactor evidence="1">
        <name>FMN</name>
        <dbReference type="ChEBI" id="CHEBI:58210"/>
    </cofactor>
</comment>
<dbReference type="Pfam" id="PF00622">
    <property type="entry name" value="SPRY"/>
    <property type="match status" value="1"/>
</dbReference>
<gene>
    <name evidence="9" type="ORF">CBOVIS_LOCUS10383</name>
</gene>
<dbReference type="Gene3D" id="3.20.20.70">
    <property type="entry name" value="Aldolase class I"/>
    <property type="match status" value="1"/>
</dbReference>
<evidence type="ECO:0000256" key="7">
    <source>
        <dbReference type="SAM" id="MobiDB-lite"/>
    </source>
</evidence>
<dbReference type="SMART" id="SM00358">
    <property type="entry name" value="DSRM"/>
    <property type="match status" value="1"/>
</dbReference>
<dbReference type="Pfam" id="PF00035">
    <property type="entry name" value="dsrm"/>
    <property type="match status" value="1"/>
</dbReference>
<protein>
    <recommendedName>
        <fullName evidence="8">B30.2/SPRY domain-containing protein</fullName>
    </recommendedName>
</protein>
<evidence type="ECO:0000313" key="10">
    <source>
        <dbReference type="Proteomes" id="UP000494206"/>
    </source>
</evidence>
<dbReference type="InterPro" id="IPR043136">
    <property type="entry name" value="B30.2/SPRY_sf"/>
</dbReference>
<keyword evidence="10" id="KW-1185">Reference proteome</keyword>
<dbReference type="GO" id="GO:0017150">
    <property type="term" value="F:tRNA dihydrouridine synthase activity"/>
    <property type="evidence" value="ECO:0007669"/>
    <property type="project" value="InterPro"/>
</dbReference>
<evidence type="ECO:0000256" key="4">
    <source>
        <dbReference type="ARBA" id="ARBA00022643"/>
    </source>
</evidence>
<dbReference type="CDD" id="cd02801">
    <property type="entry name" value="DUS_like_FMN"/>
    <property type="match status" value="1"/>
</dbReference>
<dbReference type="InterPro" id="IPR014720">
    <property type="entry name" value="dsRBD_dom"/>
</dbReference>